<gene>
    <name evidence="2" type="ORF">MNBD_GAMMA09-128</name>
</gene>
<feature type="compositionally biased region" description="Basic and acidic residues" evidence="1">
    <location>
        <begin position="237"/>
        <end position="250"/>
    </location>
</feature>
<dbReference type="EMBL" id="UOFI01000214">
    <property type="protein sequence ID" value="VAW71054.1"/>
    <property type="molecule type" value="Genomic_DNA"/>
</dbReference>
<feature type="compositionally biased region" description="Basic residues" evidence="1">
    <location>
        <begin position="155"/>
        <end position="167"/>
    </location>
</feature>
<reference evidence="2" key="1">
    <citation type="submission" date="2018-06" db="EMBL/GenBank/DDBJ databases">
        <authorList>
            <person name="Zhirakovskaya E."/>
        </authorList>
    </citation>
    <scope>NUCLEOTIDE SEQUENCE</scope>
</reference>
<accession>A0A3B0YQB6</accession>
<dbReference type="InterPro" id="IPR009045">
    <property type="entry name" value="Zn_M74/Hedgehog-like"/>
</dbReference>
<organism evidence="2">
    <name type="scientific">hydrothermal vent metagenome</name>
    <dbReference type="NCBI Taxonomy" id="652676"/>
    <lineage>
        <taxon>unclassified sequences</taxon>
        <taxon>metagenomes</taxon>
        <taxon>ecological metagenomes</taxon>
    </lineage>
</organism>
<sequence length="413" mass="47158">MLTDFFRHTAATVFILKCTLFSAFSQAEATSVHLSVITSANPQSNALQSFIITPENALLKEGIKHASKQQTIGQQTPFVIEYTQKAEKNQQLQWQIKVADKQHGTINVLSEFKGKGRMLNSGFKWQSSKLDGSVKNRQRLVFRPRSFKHQPSIYKKGKGPGGQRRKYGGGTRNINELKYNPEFGYIVTLSILDKDKIISNHKTHLKMDYKDMIRQEYINHYDIKRYGRGKNGHIPIPKRDEISDIPEKPRSLKGNPLTESKYGLIINDGLLGLADKINSAYQNKLRHYKETGALKDLQKNKLKIPNNKLWLTSGWRNPERNEWYSNAVNGIHQRGGAIDLVIMAPSNSLEAAIGYWILWQALQQKKSEINAFWQLETNGRPMTTREFKQDIEPANGIPDAFDKADHLHANVLY</sequence>
<feature type="region of interest" description="Disordered" evidence="1">
    <location>
        <begin position="232"/>
        <end position="253"/>
    </location>
</feature>
<dbReference type="SUPFAM" id="SSF55166">
    <property type="entry name" value="Hedgehog/DD-peptidase"/>
    <property type="match status" value="1"/>
</dbReference>
<feature type="region of interest" description="Disordered" evidence="1">
    <location>
        <begin position="151"/>
        <end position="172"/>
    </location>
</feature>
<evidence type="ECO:0000313" key="2">
    <source>
        <dbReference type="EMBL" id="VAW71054.1"/>
    </source>
</evidence>
<protein>
    <submittedName>
        <fullName evidence="2">Uncharacterized protein</fullName>
    </submittedName>
</protein>
<name>A0A3B0YQB6_9ZZZZ</name>
<proteinExistence type="predicted"/>
<evidence type="ECO:0000256" key="1">
    <source>
        <dbReference type="SAM" id="MobiDB-lite"/>
    </source>
</evidence>
<dbReference type="AlphaFoldDB" id="A0A3B0YQB6"/>